<sequence>MVAAVYIMLIADLKRLKGRGHGATGKYIVQEIALGNIFGEYRQGLAVGKANGYQTKINRGLADFFFI</sequence>
<reference evidence="1" key="1">
    <citation type="submission" date="2019-08" db="EMBL/GenBank/DDBJ databases">
        <authorList>
            <person name="Kucharzyk K."/>
            <person name="Murdoch R.W."/>
            <person name="Higgins S."/>
            <person name="Loffler F."/>
        </authorList>
    </citation>
    <scope>NUCLEOTIDE SEQUENCE</scope>
</reference>
<name>A0A645GFT3_9ZZZZ</name>
<organism evidence="1">
    <name type="scientific">bioreactor metagenome</name>
    <dbReference type="NCBI Taxonomy" id="1076179"/>
    <lineage>
        <taxon>unclassified sequences</taxon>
        <taxon>metagenomes</taxon>
        <taxon>ecological metagenomes</taxon>
    </lineage>
</organism>
<protein>
    <submittedName>
        <fullName evidence="1">Uncharacterized protein</fullName>
    </submittedName>
</protein>
<accession>A0A645GFT3</accession>
<gene>
    <name evidence="1" type="ORF">SDC9_169996</name>
</gene>
<comment type="caution">
    <text evidence="1">The sequence shown here is derived from an EMBL/GenBank/DDBJ whole genome shotgun (WGS) entry which is preliminary data.</text>
</comment>
<evidence type="ECO:0000313" key="1">
    <source>
        <dbReference type="EMBL" id="MPN22613.1"/>
    </source>
</evidence>
<dbReference type="AlphaFoldDB" id="A0A645GFT3"/>
<dbReference type="EMBL" id="VSSQ01070895">
    <property type="protein sequence ID" value="MPN22613.1"/>
    <property type="molecule type" value="Genomic_DNA"/>
</dbReference>
<proteinExistence type="predicted"/>